<dbReference type="AlphaFoldDB" id="Q255C9"/>
<organism evidence="2 3">
    <name type="scientific">Chlamydia felis (strain Fe/C-56)</name>
    <name type="common">Chlamydophila felis</name>
    <dbReference type="NCBI Taxonomy" id="264202"/>
    <lineage>
        <taxon>Bacteria</taxon>
        <taxon>Pseudomonadati</taxon>
        <taxon>Chlamydiota</taxon>
        <taxon>Chlamydiia</taxon>
        <taxon>Chlamydiales</taxon>
        <taxon>Chlamydiaceae</taxon>
        <taxon>Chlamydia/Chlamydophila group</taxon>
        <taxon>Chlamydia</taxon>
    </lineage>
</organism>
<keyword evidence="3" id="KW-1185">Reference proteome</keyword>
<dbReference type="STRING" id="264202.gene:10544153"/>
<keyword evidence="1" id="KW-1133">Transmembrane helix</keyword>
<evidence type="ECO:0000313" key="2">
    <source>
        <dbReference type="EMBL" id="BAE81109.1"/>
    </source>
</evidence>
<dbReference type="EMBL" id="AP006861">
    <property type="protein sequence ID" value="BAE81109.1"/>
    <property type="molecule type" value="Genomic_DNA"/>
</dbReference>
<name>Q255C9_CHLFF</name>
<reference evidence="2 3" key="1">
    <citation type="journal article" date="2006" name="DNA Res.">
        <title>Genome sequence of the cat pathogen, Chlamydophila felis.</title>
        <authorList>
            <person name="Azuma Y."/>
            <person name="Hirakawa H."/>
            <person name="Yamashita A."/>
            <person name="Cai Y."/>
            <person name="Rahman M.A."/>
            <person name="Suzuki H."/>
            <person name="Mitaku S."/>
            <person name="Toh H."/>
            <person name="Goto S."/>
            <person name="Murakami T."/>
            <person name="Sugi K."/>
            <person name="Hayashi H."/>
            <person name="Fukushi H."/>
            <person name="Hattori M."/>
            <person name="Kuhara S."/>
            <person name="Shirai M."/>
        </authorList>
    </citation>
    <scope>NUCLEOTIDE SEQUENCE [LARGE SCALE GENOMIC DNA]</scope>
    <source>
        <strain evidence="2 3">Fe/C-56</strain>
    </source>
</reference>
<evidence type="ECO:0000313" key="3">
    <source>
        <dbReference type="Proteomes" id="UP000001260"/>
    </source>
</evidence>
<dbReference type="Proteomes" id="UP000001260">
    <property type="component" value="Chromosome"/>
</dbReference>
<sequence length="111" mass="12045">MNMFFICLHQKNSMCLTECLGSSFECALNCICCGQNSQNNKRILALISAVVFAILAIASVVVFSLICAGTIQILDTFWGVSKYIITPILLVVALVTVSLSAGCFKAKNRFL</sequence>
<dbReference type="HOGENOM" id="CLU_2153847_0_0_0"/>
<evidence type="ECO:0000256" key="1">
    <source>
        <dbReference type="SAM" id="Phobius"/>
    </source>
</evidence>
<keyword evidence="1" id="KW-0472">Membrane</keyword>
<keyword evidence="1" id="KW-0812">Transmembrane</keyword>
<dbReference type="KEGG" id="cfe:BAE81109.1"/>
<gene>
    <name evidence="2" type="ordered locus">CF0337</name>
</gene>
<accession>Q255C9</accession>
<feature type="transmembrane region" description="Helical" evidence="1">
    <location>
        <begin position="83"/>
        <end position="104"/>
    </location>
</feature>
<proteinExistence type="predicted"/>
<protein>
    <submittedName>
        <fullName evidence="2">Uncharacterized protein</fullName>
    </submittedName>
</protein>
<feature type="transmembrane region" description="Helical" evidence="1">
    <location>
        <begin position="43"/>
        <end position="71"/>
    </location>
</feature>